<comment type="caution">
    <text evidence="1">The sequence shown here is derived from an EMBL/GenBank/DDBJ whole genome shotgun (WGS) entry which is preliminary data.</text>
</comment>
<accession>A0AA38I7D9</accession>
<dbReference type="Proteomes" id="UP001168821">
    <property type="component" value="Unassembled WGS sequence"/>
</dbReference>
<dbReference type="EMBL" id="JALNTZ010000006">
    <property type="protein sequence ID" value="KAJ3648389.1"/>
    <property type="molecule type" value="Genomic_DNA"/>
</dbReference>
<reference evidence="1" key="1">
    <citation type="journal article" date="2023" name="G3 (Bethesda)">
        <title>Whole genome assemblies of Zophobas morio and Tenebrio molitor.</title>
        <authorList>
            <person name="Kaur S."/>
            <person name="Stinson S.A."/>
            <person name="diCenzo G.C."/>
        </authorList>
    </citation>
    <scope>NUCLEOTIDE SEQUENCE</scope>
    <source>
        <strain evidence="1">QUZm001</strain>
    </source>
</reference>
<gene>
    <name evidence="1" type="ORF">Zmor_020196</name>
</gene>
<sequence length="173" mass="19759">MSTKAANQYANTHAFQHNKGISLSSPKLHNYKLQLPHIRINFHTNIKKKKTKIDCQFPQDAGNEFPAKIPHYEYRRNSTRQKLLRDVSQNLPLLSGKVKMHVQSTPPAARPAKRTQASDIQPNCFNFLQAVRACNTSRQRQIAEWRSRGPQKPNIEVIVSRADSPSQTSTMML</sequence>
<dbReference type="AlphaFoldDB" id="A0AA38I7D9"/>
<evidence type="ECO:0000313" key="2">
    <source>
        <dbReference type="Proteomes" id="UP001168821"/>
    </source>
</evidence>
<evidence type="ECO:0000313" key="1">
    <source>
        <dbReference type="EMBL" id="KAJ3648389.1"/>
    </source>
</evidence>
<name>A0AA38I7D9_9CUCU</name>
<organism evidence="1 2">
    <name type="scientific">Zophobas morio</name>
    <dbReference type="NCBI Taxonomy" id="2755281"/>
    <lineage>
        <taxon>Eukaryota</taxon>
        <taxon>Metazoa</taxon>
        <taxon>Ecdysozoa</taxon>
        <taxon>Arthropoda</taxon>
        <taxon>Hexapoda</taxon>
        <taxon>Insecta</taxon>
        <taxon>Pterygota</taxon>
        <taxon>Neoptera</taxon>
        <taxon>Endopterygota</taxon>
        <taxon>Coleoptera</taxon>
        <taxon>Polyphaga</taxon>
        <taxon>Cucujiformia</taxon>
        <taxon>Tenebrionidae</taxon>
        <taxon>Zophobas</taxon>
    </lineage>
</organism>
<proteinExistence type="predicted"/>
<keyword evidence="2" id="KW-1185">Reference proteome</keyword>
<protein>
    <submittedName>
        <fullName evidence="1">Uncharacterized protein</fullName>
    </submittedName>
</protein>